<comment type="caution">
    <text evidence="3">The sequence shown here is derived from an EMBL/GenBank/DDBJ whole genome shotgun (WGS) entry which is preliminary data.</text>
</comment>
<dbReference type="SMART" id="SM00568">
    <property type="entry name" value="GRAM"/>
    <property type="match status" value="1"/>
</dbReference>
<dbReference type="Pfam" id="PF02893">
    <property type="entry name" value="GRAM"/>
    <property type="match status" value="1"/>
</dbReference>
<dbReference type="Proteomes" id="UP001054252">
    <property type="component" value="Unassembled WGS sequence"/>
</dbReference>
<dbReference type="EMBL" id="BPVZ01000012">
    <property type="protein sequence ID" value="GKU98375.1"/>
    <property type="molecule type" value="Genomic_DNA"/>
</dbReference>
<keyword evidence="4" id="KW-1185">Reference proteome</keyword>
<dbReference type="InterPro" id="IPR011993">
    <property type="entry name" value="PH-like_dom_sf"/>
</dbReference>
<dbReference type="PANTHER" id="PTHR31969">
    <property type="entry name" value="GEM-LIKE PROTEIN 2"/>
    <property type="match status" value="1"/>
</dbReference>
<dbReference type="InterPro" id="IPR037848">
    <property type="entry name" value="GEM-like"/>
</dbReference>
<sequence length="219" mass="24622">MGSYHGNTNNPYLTVSPAPAYETRPMDRMCDALYRCGKTVENATRKAENFADNLWQHLRVSTSLTDAAMAKISQGTKLLIEGGHERLFQQAFQILPGEKLLHAFACYLSTTSGPVIGTLYVSTQRIAFCSDYPLSYYPSPGRLEYIYYKVVVHLDQLAAVNPSLNVLNTSEKYIHVLTVDGYEFSFIGFISYDKALKALNDALQRRPTSHNCSTRFIQL</sequence>
<evidence type="ECO:0000313" key="3">
    <source>
        <dbReference type="EMBL" id="GKU98375.1"/>
    </source>
</evidence>
<proteinExistence type="inferred from homology"/>
<organism evidence="3 4">
    <name type="scientific">Rubroshorea leprosula</name>
    <dbReference type="NCBI Taxonomy" id="152421"/>
    <lineage>
        <taxon>Eukaryota</taxon>
        <taxon>Viridiplantae</taxon>
        <taxon>Streptophyta</taxon>
        <taxon>Embryophyta</taxon>
        <taxon>Tracheophyta</taxon>
        <taxon>Spermatophyta</taxon>
        <taxon>Magnoliopsida</taxon>
        <taxon>eudicotyledons</taxon>
        <taxon>Gunneridae</taxon>
        <taxon>Pentapetalae</taxon>
        <taxon>rosids</taxon>
        <taxon>malvids</taxon>
        <taxon>Malvales</taxon>
        <taxon>Dipterocarpaceae</taxon>
        <taxon>Rubroshorea</taxon>
    </lineage>
</organism>
<protein>
    <recommendedName>
        <fullName evidence="2">GRAM domain-containing protein</fullName>
    </recommendedName>
</protein>
<evidence type="ECO:0000259" key="2">
    <source>
        <dbReference type="SMART" id="SM00568"/>
    </source>
</evidence>
<dbReference type="InterPro" id="IPR004182">
    <property type="entry name" value="GRAM"/>
</dbReference>
<dbReference type="Gene3D" id="2.30.29.30">
    <property type="entry name" value="Pleckstrin-homology domain (PH domain)/Phosphotyrosine-binding domain (PTB)"/>
    <property type="match status" value="1"/>
</dbReference>
<accession>A0AAV5IGX8</accession>
<evidence type="ECO:0000256" key="1">
    <source>
        <dbReference type="ARBA" id="ARBA00009414"/>
    </source>
</evidence>
<feature type="domain" description="GRAM" evidence="2">
    <location>
        <begin position="86"/>
        <end position="164"/>
    </location>
</feature>
<comment type="similarity">
    <text evidence="1">Belongs to the GEM family.</text>
</comment>
<evidence type="ECO:0000313" key="4">
    <source>
        <dbReference type="Proteomes" id="UP001054252"/>
    </source>
</evidence>
<gene>
    <name evidence="3" type="ORF">SLEP1_g11387</name>
</gene>
<dbReference type="AlphaFoldDB" id="A0AAV5IGX8"/>
<reference evidence="3 4" key="1">
    <citation type="journal article" date="2021" name="Commun. Biol.">
        <title>The genome of Shorea leprosula (Dipterocarpaceae) highlights the ecological relevance of drought in aseasonal tropical rainforests.</title>
        <authorList>
            <person name="Ng K.K.S."/>
            <person name="Kobayashi M.J."/>
            <person name="Fawcett J.A."/>
            <person name="Hatakeyama M."/>
            <person name="Paape T."/>
            <person name="Ng C.H."/>
            <person name="Ang C.C."/>
            <person name="Tnah L.H."/>
            <person name="Lee C.T."/>
            <person name="Nishiyama T."/>
            <person name="Sese J."/>
            <person name="O'Brien M.J."/>
            <person name="Copetti D."/>
            <person name="Mohd Noor M.I."/>
            <person name="Ong R.C."/>
            <person name="Putra M."/>
            <person name="Sireger I.Z."/>
            <person name="Indrioko S."/>
            <person name="Kosugi Y."/>
            <person name="Izuno A."/>
            <person name="Isagi Y."/>
            <person name="Lee S.L."/>
            <person name="Shimizu K.K."/>
        </authorList>
    </citation>
    <scope>NUCLEOTIDE SEQUENCE [LARGE SCALE GENOMIC DNA]</scope>
    <source>
        <strain evidence="3">214</strain>
    </source>
</reference>
<name>A0AAV5IGX8_9ROSI</name>